<name>A0A081KGU7_9GAMM</name>
<evidence type="ECO:0000313" key="2">
    <source>
        <dbReference type="Proteomes" id="UP000027997"/>
    </source>
</evidence>
<dbReference type="RefSeq" id="WP_020581915.1">
    <property type="nucleotide sequence ID" value="NZ_JOJP01000001.1"/>
</dbReference>
<protein>
    <submittedName>
        <fullName evidence="1">Uncharacterized protein</fullName>
    </submittedName>
</protein>
<sequence>MFIQIIFHSRKVLPSILSFEKVLTTPIHSYRQQSIFGNKALKEIHQHLIMYLIMISRRNPLLYQ</sequence>
<dbReference type="Proteomes" id="UP000027997">
    <property type="component" value="Unassembled WGS sequence"/>
</dbReference>
<accession>A0A081KGU7</accession>
<dbReference type="AlphaFoldDB" id="A0A081KGU7"/>
<organism evidence="1 2">
    <name type="scientific">Endozoicomonas elysicola</name>
    <dbReference type="NCBI Taxonomy" id="305900"/>
    <lineage>
        <taxon>Bacteria</taxon>
        <taxon>Pseudomonadati</taxon>
        <taxon>Pseudomonadota</taxon>
        <taxon>Gammaproteobacteria</taxon>
        <taxon>Oceanospirillales</taxon>
        <taxon>Endozoicomonadaceae</taxon>
        <taxon>Endozoicomonas</taxon>
    </lineage>
</organism>
<reference evidence="1 2" key="1">
    <citation type="submission" date="2014-06" db="EMBL/GenBank/DDBJ databases">
        <title>Whole Genome Sequences of Three Symbiotic Endozoicomonas Bacteria.</title>
        <authorList>
            <person name="Neave M.J."/>
            <person name="Apprill A."/>
            <person name="Voolstra C.R."/>
        </authorList>
    </citation>
    <scope>NUCLEOTIDE SEQUENCE [LARGE SCALE GENOMIC DNA]</scope>
    <source>
        <strain evidence="1 2">DSM 22380</strain>
    </source>
</reference>
<evidence type="ECO:0000313" key="1">
    <source>
        <dbReference type="EMBL" id="KEI73373.1"/>
    </source>
</evidence>
<dbReference type="EMBL" id="JOJP01000001">
    <property type="protein sequence ID" value="KEI73373.1"/>
    <property type="molecule type" value="Genomic_DNA"/>
</dbReference>
<keyword evidence="2" id="KW-1185">Reference proteome</keyword>
<gene>
    <name evidence="1" type="ORF">GV64_23980</name>
</gene>
<comment type="caution">
    <text evidence="1">The sequence shown here is derived from an EMBL/GenBank/DDBJ whole genome shotgun (WGS) entry which is preliminary data.</text>
</comment>
<proteinExistence type="predicted"/>